<sequence>MELLFEFPSFYVLLQSFIISPISEIINVNLDEQRFIHKK</sequence>
<dbReference type="EMBL" id="CACVBR010000012">
    <property type="protein sequence ID" value="CAA7195559.1"/>
    <property type="molecule type" value="Genomic_DNA"/>
</dbReference>
<accession>A0A6N4X630</accession>
<evidence type="ECO:0000313" key="2">
    <source>
        <dbReference type="Proteomes" id="UP000445144"/>
    </source>
</evidence>
<organism evidence="1 2">
    <name type="scientific">Chryseobacterium potabilaquae</name>
    <dbReference type="NCBI Taxonomy" id="2675057"/>
    <lineage>
        <taxon>Bacteria</taxon>
        <taxon>Pseudomonadati</taxon>
        <taxon>Bacteroidota</taxon>
        <taxon>Flavobacteriia</taxon>
        <taxon>Flavobacteriales</taxon>
        <taxon>Weeksellaceae</taxon>
        <taxon>Chryseobacterium group</taxon>
        <taxon>Chryseobacterium</taxon>
    </lineage>
</organism>
<dbReference type="AlphaFoldDB" id="A0A6N4X630"/>
<evidence type="ECO:0000313" key="1">
    <source>
        <dbReference type="EMBL" id="CAA7195559.1"/>
    </source>
</evidence>
<reference evidence="1 2" key="1">
    <citation type="submission" date="2020-01" db="EMBL/GenBank/DDBJ databases">
        <authorList>
            <person name="Rodrigo-Torres L."/>
            <person name="Arahal R. D."/>
            <person name="Lucena T."/>
        </authorList>
    </citation>
    <scope>NUCLEOTIDE SEQUENCE [LARGE SCALE GENOMIC DNA]</scope>
    <source>
        <strain evidence="1 2">CECT 9293</strain>
    </source>
</reference>
<name>A0A6N4X630_9FLAO</name>
<protein>
    <submittedName>
        <fullName evidence="1">Uncharacterized protein</fullName>
    </submittedName>
</protein>
<gene>
    <name evidence="1" type="ORF">CHRY9293_01746</name>
</gene>
<proteinExistence type="predicted"/>
<keyword evidence="2" id="KW-1185">Reference proteome</keyword>
<dbReference type="Proteomes" id="UP000445144">
    <property type="component" value="Unassembled WGS sequence"/>
</dbReference>